<dbReference type="Pfam" id="PF08620">
    <property type="entry name" value="RPAP1_C"/>
    <property type="match status" value="1"/>
</dbReference>
<comment type="similarity">
    <text evidence="2">Belongs to the RPAP1 family.</text>
</comment>
<evidence type="ECO:0000256" key="3">
    <source>
        <dbReference type="ARBA" id="ARBA00023163"/>
    </source>
</evidence>
<evidence type="ECO:0000256" key="6">
    <source>
        <dbReference type="SAM" id="MobiDB-lite"/>
    </source>
</evidence>
<dbReference type="PANTHER" id="PTHR21483:SF18">
    <property type="entry name" value="RNA POLYMERASE II-ASSOCIATED PROTEIN 1"/>
    <property type="match status" value="1"/>
</dbReference>
<feature type="domain" description="RPAP1/MINIYO-like TPR repeats" evidence="9">
    <location>
        <begin position="1388"/>
        <end position="1521"/>
    </location>
</feature>
<feature type="coiled-coil region" evidence="5">
    <location>
        <begin position="165"/>
        <end position="193"/>
    </location>
</feature>
<evidence type="ECO:0000256" key="2">
    <source>
        <dbReference type="ARBA" id="ARBA00009953"/>
    </source>
</evidence>
<evidence type="ECO:0000256" key="5">
    <source>
        <dbReference type="SAM" id="Coils"/>
    </source>
</evidence>
<dbReference type="InterPro" id="IPR057989">
    <property type="entry name" value="TPR_RPAP1/MINIYO-like"/>
</dbReference>
<evidence type="ECO:0000256" key="1">
    <source>
        <dbReference type="ARBA" id="ARBA00004123"/>
    </source>
</evidence>
<accession>A0AA84ZCE1</accession>
<dbReference type="InterPro" id="IPR013929">
    <property type="entry name" value="RPAP1_C"/>
</dbReference>
<evidence type="ECO:0000256" key="4">
    <source>
        <dbReference type="ARBA" id="ARBA00023242"/>
    </source>
</evidence>
<dbReference type="Pfam" id="PF08621">
    <property type="entry name" value="RPAP1_N"/>
    <property type="match status" value="1"/>
</dbReference>
<dbReference type="InterPro" id="IPR039913">
    <property type="entry name" value="RPAP1/Rba50"/>
</dbReference>
<dbReference type="PANTHER" id="PTHR21483">
    <property type="entry name" value="RNA POLYMERASE II-ASSOCIATED PROTEIN 1"/>
    <property type="match status" value="1"/>
</dbReference>
<evidence type="ECO:0000259" key="8">
    <source>
        <dbReference type="Pfam" id="PF08621"/>
    </source>
</evidence>
<evidence type="ECO:0000259" key="9">
    <source>
        <dbReference type="Pfam" id="PF25766"/>
    </source>
</evidence>
<dbReference type="Proteomes" id="UP000050790">
    <property type="component" value="Unassembled WGS sequence"/>
</dbReference>
<keyword evidence="4" id="KW-0539">Nucleus</keyword>
<sequence>MFDKHAKSDEQLLLEQAKFISSRRAANSSKTMMVSPDNCRKSLPLSDYVSSVGKYHIFLSKSNQEEETKAPCFLPTVFEHPSTLSGGNVTKTHQSLCEVNNFSHRFRTPKSIFGQEMERAGFTRSTFNQSHSSAPEQSSSHLECLNYLKETGPQIITGAGLGTRANEVERIHQENLERLSQLTEKEILEEREKILSLADPNVLSFLIRKGRNVKHADTVKTRYEMQELSNKPTDSDISNLPLNPDPKILHMDVLEVDKLEWTRDLPPVAKKAPSVELSKTNSMEASANGVSSDHLETNDHEIGKYECGRNTHQARFDLSGLVVPPEADVDTYLGLHHHGEEPERAGYTIAEMFHLCRSSVPAQRRLALSMLGSSLVQTRLGRHIRYLAPANSPSLITCLLSSKNVSSEIPNENQNGGCGGILFLLRWCLDEAVSALTSTNSVGGNKDVGGASLALVTECIRCLANLICDTQSELFLNYAYEWPIEVIYKSCLFIAPPIKPINTSVTSQQSTGEEHDDSELAANDPVEFLFIRSKLARRIAWLLAPGKGRASVCLTADAAGLWLPSMIIRGLRHSSSTAYEIFRTPELVSALLMHYLPVNEYRLYNKRSSNTECPNHLSSVNNIPLPSIMRLCRIWIQVSDSILLAFVNDHHLIERCLSYLCYKDSIGNEFNLTTSNLVGFLHNELPICLAIQLQIESIRCLNSCFVNRTPPYRAVCLLQNNLSDIFHSAQNCWILYHSKFIIERQTALIEEDYFLTSLLTSWIHFLINLSYCLMEGENNNSTNIHQTIQMIIENVLNWCCELENHISKQLQSNLITPAWESFEKDLTEAGLNTSLMAVVITSSLKCIQLLSRINLQLNTSFHEQSINHWNNSLTPIFKLPFWNQMLYRFILNESILTGSPVQVRDVSSCLLPESSINVHTNEGVKLDWTSVDQNTLLDDGVLQLVSLSPSCLPNYGTVLYFCYDPHYSQLSGLTWPKVNSQSINSTTQEIKNTNSQNECDQVSFNPKQMNTRYLPLMSAMINILESIIIHFKLHMITFQQLSPISDLLLPLIDWIKRVYQKSFFLKWKSLSMFQQKFSTVTSTDEVDNDEPHLLISIESELITRILLLFSQILELNESNLSVYLKSSLCCNSTLGEYISSGNIIHLAALRILPYLRKGQEELRTRLILEVIFNNRQIELNSFNDTLNVEYVLRRLHEIKELYYHELVLETTSSSSARDDRVIDNNNNEDSRLSLSPILEDMSEVNPSHSLKYQSIFQLNLVISKPRSVCDRLISKEWVYLPFIRAYLLSKSKKINEEDETYRKLILDRSLNCLTWINYLQKVANLCNSTDSYNFGFMDPVESIVRLTLGSISYPGAGGLGFEPTGQLLAEILYSIGPIRPSLTFRNDQETNNSLEVVKLPVNFPSYYDLYIDLVNHYNALSYNSPVFANLVLWPCQQLCHVKYRRALWGEHQQVLNSLRIALNQLVIPLSSFLEPVESNSSMIRVYAAAILSGTVQITRQPLLFLIAVHHLNRYLYNKDNRDSEFTQQFVRLCKLLPQVTNIKPSSSSLSSSMQKIGNKTDILNLLRFYKQPNKQWLQQTKSIKLNTNLHVGIHDSLIHLINNNNTDDYANITNATTFNEAILKASIECYNIDTLPKHRQLYWIELFEREKGRNENQFNAENNV</sequence>
<evidence type="ECO:0000313" key="11">
    <source>
        <dbReference type="WBParaSite" id="SMRG1_24740.1"/>
    </source>
</evidence>
<comment type="subcellular location">
    <subcellularLocation>
        <location evidence="1">Nucleus</location>
    </subcellularLocation>
</comment>
<evidence type="ECO:0000259" key="7">
    <source>
        <dbReference type="Pfam" id="PF08620"/>
    </source>
</evidence>
<dbReference type="InterPro" id="IPR013930">
    <property type="entry name" value="RPAP1_N"/>
</dbReference>
<feature type="region of interest" description="Disordered" evidence="6">
    <location>
        <begin position="272"/>
        <end position="297"/>
    </location>
</feature>
<feature type="domain" description="RPAP1 C-terminal" evidence="7">
    <location>
        <begin position="313"/>
        <end position="373"/>
    </location>
</feature>
<dbReference type="Pfam" id="PF25766">
    <property type="entry name" value="TPR_RPAP1"/>
    <property type="match status" value="1"/>
</dbReference>
<feature type="domain" description="RPAP1 N-terminal" evidence="8">
    <location>
        <begin position="169"/>
        <end position="211"/>
    </location>
</feature>
<evidence type="ECO:0000313" key="10">
    <source>
        <dbReference type="Proteomes" id="UP000050790"/>
    </source>
</evidence>
<name>A0AA84ZCE1_9TREM</name>
<reference evidence="11" key="1">
    <citation type="submission" date="2023-11" db="UniProtKB">
        <authorList>
            <consortium name="WormBaseParasite"/>
        </authorList>
    </citation>
    <scope>IDENTIFICATION</scope>
</reference>
<keyword evidence="5" id="KW-0175">Coiled coil</keyword>
<evidence type="ECO:0008006" key="12">
    <source>
        <dbReference type="Google" id="ProtNLM"/>
    </source>
</evidence>
<protein>
    <recommendedName>
        <fullName evidence="12">RNA polymerase II-associated protein 1 C-terminal domain-containing protein</fullName>
    </recommendedName>
</protein>
<feature type="compositionally biased region" description="Polar residues" evidence="6">
    <location>
        <begin position="277"/>
        <end position="291"/>
    </location>
</feature>
<organism evidence="10 11">
    <name type="scientific">Schistosoma margrebowiei</name>
    <dbReference type="NCBI Taxonomy" id="48269"/>
    <lineage>
        <taxon>Eukaryota</taxon>
        <taxon>Metazoa</taxon>
        <taxon>Spiralia</taxon>
        <taxon>Lophotrochozoa</taxon>
        <taxon>Platyhelminthes</taxon>
        <taxon>Trematoda</taxon>
        <taxon>Digenea</taxon>
        <taxon>Strigeidida</taxon>
        <taxon>Schistosomatoidea</taxon>
        <taxon>Schistosomatidae</taxon>
        <taxon>Schistosoma</taxon>
    </lineage>
</organism>
<dbReference type="WBParaSite" id="SMRG1_24740.1">
    <property type="protein sequence ID" value="SMRG1_24740.1"/>
    <property type="gene ID" value="SMRG1_24740"/>
</dbReference>
<proteinExistence type="inferred from homology"/>
<dbReference type="GO" id="GO:0006366">
    <property type="term" value="P:transcription by RNA polymerase II"/>
    <property type="evidence" value="ECO:0007669"/>
    <property type="project" value="InterPro"/>
</dbReference>
<keyword evidence="3" id="KW-0804">Transcription</keyword>